<dbReference type="GO" id="GO:0003713">
    <property type="term" value="F:transcription coactivator activity"/>
    <property type="evidence" value="ECO:0007669"/>
    <property type="project" value="TreeGrafter"/>
</dbReference>
<name>A0A1V6QIS3_9EURO</name>
<dbReference type="EMBL" id="MDYO01000068">
    <property type="protein sequence ID" value="OQD89128.1"/>
    <property type="molecule type" value="Genomic_DNA"/>
</dbReference>
<feature type="compositionally biased region" description="Basic and acidic residues" evidence="3">
    <location>
        <begin position="28"/>
        <end position="43"/>
    </location>
</feature>
<evidence type="ECO:0000256" key="2">
    <source>
        <dbReference type="ARBA" id="ARBA00023054"/>
    </source>
</evidence>
<dbReference type="Proteomes" id="UP000191612">
    <property type="component" value="Unassembled WGS sequence"/>
</dbReference>
<accession>A0A1V6QIS3</accession>
<dbReference type="InterPro" id="IPR010422">
    <property type="entry name" value="Ccdc124/Oxs1"/>
</dbReference>
<feature type="region of interest" description="Disordered" evidence="3">
    <location>
        <begin position="1"/>
        <end position="120"/>
    </location>
</feature>
<keyword evidence="2" id="KW-0175">Coiled coil</keyword>
<evidence type="ECO:0000256" key="3">
    <source>
        <dbReference type="SAM" id="MobiDB-lite"/>
    </source>
</evidence>
<evidence type="ECO:0008006" key="8">
    <source>
        <dbReference type="Google" id="ProtNLM"/>
    </source>
</evidence>
<evidence type="ECO:0000259" key="5">
    <source>
        <dbReference type="Pfam" id="PF22048"/>
    </source>
</evidence>
<feature type="domain" description="LSO1/LSO2" evidence="5">
    <location>
        <begin position="11"/>
        <end position="78"/>
    </location>
</feature>
<feature type="domain" description="Coiled-coil" evidence="4">
    <location>
        <begin position="115"/>
        <end position="193"/>
    </location>
</feature>
<evidence type="ECO:0000313" key="6">
    <source>
        <dbReference type="EMBL" id="OQD89128.1"/>
    </source>
</evidence>
<feature type="compositionally biased region" description="Basic and acidic residues" evidence="3">
    <location>
        <begin position="51"/>
        <end position="73"/>
    </location>
</feature>
<dbReference type="Pfam" id="PF06244">
    <property type="entry name" value="Ccdc124"/>
    <property type="match status" value="1"/>
</dbReference>
<protein>
    <recommendedName>
        <fullName evidence="8">DUF1014 domain protein</fullName>
    </recommendedName>
</protein>
<dbReference type="OrthoDB" id="76412at2759"/>
<comment type="similarity">
    <text evidence="1">Belongs to the CCDC124 family.</text>
</comment>
<dbReference type="GO" id="GO:0006366">
    <property type="term" value="P:transcription by RNA polymerase II"/>
    <property type="evidence" value="ECO:0007669"/>
    <property type="project" value="TreeGrafter"/>
</dbReference>
<dbReference type="GO" id="GO:0005634">
    <property type="term" value="C:nucleus"/>
    <property type="evidence" value="ECO:0007669"/>
    <property type="project" value="TreeGrafter"/>
</dbReference>
<keyword evidence="7" id="KW-1185">Reference proteome</keyword>
<organism evidence="6 7">
    <name type="scientific">Penicillium solitum</name>
    <dbReference type="NCBI Taxonomy" id="60172"/>
    <lineage>
        <taxon>Eukaryota</taxon>
        <taxon>Fungi</taxon>
        <taxon>Dikarya</taxon>
        <taxon>Ascomycota</taxon>
        <taxon>Pezizomycotina</taxon>
        <taxon>Eurotiomycetes</taxon>
        <taxon>Eurotiomycetidae</taxon>
        <taxon>Eurotiales</taxon>
        <taxon>Aspergillaceae</taxon>
        <taxon>Penicillium</taxon>
    </lineage>
</organism>
<comment type="caution">
    <text evidence="6">The sequence shown here is derived from an EMBL/GenBank/DDBJ whole genome shotgun (WGS) entry which is preliminary data.</text>
</comment>
<dbReference type="Pfam" id="PF22048">
    <property type="entry name" value="LSO1_2-like"/>
    <property type="match status" value="1"/>
</dbReference>
<proteinExistence type="inferred from homology"/>
<evidence type="ECO:0000313" key="7">
    <source>
        <dbReference type="Proteomes" id="UP000191612"/>
    </source>
</evidence>
<dbReference type="PANTHER" id="PTHR21680">
    <property type="entry name" value="COILED-COIL DOMAIN-CONTAINING PROTEIN 124"/>
    <property type="match status" value="1"/>
</dbReference>
<sequence>MAGKKGAGENSKKVAGNARKADAAASKKAAEDQKKSAEEEKQWSKGSKSSAKKEDSESKKAEAARKKAERDALLAEEEASQPAKAKGANAKTAQKKTRGLDLSQLDDAPAGSKKDTSLSATGIDNALDALSLASKDTSKIDRHPERRFKAAYAAFEERRLPEIEQENPGLRRNQRMDLCRKEFEKSEENPFNQVHAAVNATKEEVAALRDSERKKVEGRLGGK</sequence>
<gene>
    <name evidence="6" type="ORF">PENSOL_c068G08783</name>
</gene>
<dbReference type="InterPro" id="IPR054413">
    <property type="entry name" value="LSO1/2"/>
</dbReference>
<dbReference type="InterPro" id="IPR054414">
    <property type="entry name" value="Ccdc124/Oxs1_C"/>
</dbReference>
<dbReference type="AlphaFoldDB" id="A0A1V6QIS3"/>
<reference evidence="7" key="1">
    <citation type="journal article" date="2017" name="Nat. Microbiol.">
        <title>Global analysis of biosynthetic gene clusters reveals vast potential of secondary metabolite production in Penicillium species.</title>
        <authorList>
            <person name="Nielsen J.C."/>
            <person name="Grijseels S."/>
            <person name="Prigent S."/>
            <person name="Ji B."/>
            <person name="Dainat J."/>
            <person name="Nielsen K.F."/>
            <person name="Frisvad J.C."/>
            <person name="Workman M."/>
            <person name="Nielsen J."/>
        </authorList>
    </citation>
    <scope>NUCLEOTIDE SEQUENCE [LARGE SCALE GENOMIC DNA]</scope>
    <source>
        <strain evidence="7">IBT 29525</strain>
    </source>
</reference>
<evidence type="ECO:0000256" key="1">
    <source>
        <dbReference type="ARBA" id="ARBA00008296"/>
    </source>
</evidence>
<dbReference type="STRING" id="60172.A0A1V6QIS3"/>
<evidence type="ECO:0000259" key="4">
    <source>
        <dbReference type="Pfam" id="PF06244"/>
    </source>
</evidence>
<dbReference type="PANTHER" id="PTHR21680:SF0">
    <property type="entry name" value="COILED-COIL DOMAIN-CONTAINING PROTEIN 124"/>
    <property type="match status" value="1"/>
</dbReference>
<feature type="compositionally biased region" description="Basic and acidic residues" evidence="3">
    <location>
        <begin position="1"/>
        <end position="12"/>
    </location>
</feature>